<dbReference type="AlphaFoldDB" id="A0A5J4IY14"/>
<proteinExistence type="predicted"/>
<evidence type="ECO:0000259" key="1">
    <source>
        <dbReference type="Pfam" id="PF12697"/>
    </source>
</evidence>
<dbReference type="InterPro" id="IPR029058">
    <property type="entry name" value="AB_hydrolase_fold"/>
</dbReference>
<sequence>MYNLVLKSFGVFINFTAFLFPKWNSKNSFKILSKVKRAGISEAGEEFLSKAEQTYFEVDDQSSVLYKWGNGPKKVLFLHGWMSNSQRWLPYYKKLDLDKYTMYALDAPGHGKSKTNHLNLEMYRLSIEMTLQIIGDVNTVVCHSFSNTALTYSYLVNPKSKIDKIIVMGAPSGMDAIFVYFKEMLGLSAKAIKILDDRINNILKISHQQIKINSLLNGTSQPIFVVHDFDDKITPYAPIETAMGSNPKIEKMITTGLKHDLKSEEVYNRVIQFIEK</sequence>
<dbReference type="Pfam" id="PF12697">
    <property type="entry name" value="Abhydrolase_6"/>
    <property type="match status" value="1"/>
</dbReference>
<evidence type="ECO:0000313" key="3">
    <source>
        <dbReference type="Proteomes" id="UP000326509"/>
    </source>
</evidence>
<dbReference type="Proteomes" id="UP000326509">
    <property type="component" value="Unassembled WGS sequence"/>
</dbReference>
<feature type="domain" description="AB hydrolase-1" evidence="1">
    <location>
        <begin position="75"/>
        <end position="161"/>
    </location>
</feature>
<protein>
    <recommendedName>
        <fullName evidence="1">AB hydrolase-1 domain-containing protein</fullName>
    </recommendedName>
</protein>
<dbReference type="SUPFAM" id="SSF53474">
    <property type="entry name" value="alpha/beta-Hydrolases"/>
    <property type="match status" value="1"/>
</dbReference>
<name>A0A5J4IY14_9FLAO</name>
<dbReference type="RefSeq" id="WP_151672580.1">
    <property type="nucleotide sequence ID" value="NZ_BKCG01000001.1"/>
</dbReference>
<reference evidence="2 3" key="1">
    <citation type="submission" date="2019-08" db="EMBL/GenBank/DDBJ databases">
        <title>Draft genome sequence of Ulvibacter marinus type strain NBRC 109484.</title>
        <authorList>
            <person name="Kawano K."/>
            <person name="Ushijima N."/>
            <person name="Kihara M."/>
            <person name="Itoh H."/>
        </authorList>
    </citation>
    <scope>NUCLEOTIDE SEQUENCE [LARGE SCALE GENOMIC DNA]</scope>
    <source>
        <strain evidence="2 3">NBRC 109484</strain>
    </source>
</reference>
<organism evidence="2 3">
    <name type="scientific">Patiriisocius marinus</name>
    <dbReference type="NCBI Taxonomy" id="1397112"/>
    <lineage>
        <taxon>Bacteria</taxon>
        <taxon>Pseudomonadati</taxon>
        <taxon>Bacteroidota</taxon>
        <taxon>Flavobacteriia</taxon>
        <taxon>Flavobacteriales</taxon>
        <taxon>Flavobacteriaceae</taxon>
        <taxon>Patiriisocius</taxon>
    </lineage>
</organism>
<comment type="caution">
    <text evidence="2">The sequence shown here is derived from an EMBL/GenBank/DDBJ whole genome shotgun (WGS) entry which is preliminary data.</text>
</comment>
<evidence type="ECO:0000313" key="2">
    <source>
        <dbReference type="EMBL" id="GER58508.1"/>
    </source>
</evidence>
<dbReference type="OrthoDB" id="9785847at2"/>
<keyword evidence="3" id="KW-1185">Reference proteome</keyword>
<dbReference type="Gene3D" id="3.40.50.1820">
    <property type="entry name" value="alpha/beta hydrolase"/>
    <property type="match status" value="1"/>
</dbReference>
<accession>A0A5J4IY14</accession>
<gene>
    <name evidence="2" type="ORF">ULMA_06160</name>
</gene>
<dbReference type="InterPro" id="IPR000073">
    <property type="entry name" value="AB_hydrolase_1"/>
</dbReference>
<dbReference type="EMBL" id="BKCG01000001">
    <property type="protein sequence ID" value="GER58508.1"/>
    <property type="molecule type" value="Genomic_DNA"/>
</dbReference>